<evidence type="ECO:0000256" key="6">
    <source>
        <dbReference type="ARBA" id="ARBA00022490"/>
    </source>
</evidence>
<dbReference type="Pfam" id="PF00696">
    <property type="entry name" value="AA_kinase"/>
    <property type="match status" value="1"/>
</dbReference>
<evidence type="ECO:0000256" key="12">
    <source>
        <dbReference type="ARBA" id="ARBA00032092"/>
    </source>
</evidence>
<evidence type="ECO:0000313" key="15">
    <source>
        <dbReference type="EMBL" id="OGZ70657.1"/>
    </source>
</evidence>
<evidence type="ECO:0000256" key="4">
    <source>
        <dbReference type="ARBA" id="ARBA00012899"/>
    </source>
</evidence>
<dbReference type="EMBL" id="MHOV01000005">
    <property type="protein sequence ID" value="OGZ70657.1"/>
    <property type="molecule type" value="Genomic_DNA"/>
</dbReference>
<sequence>MAKENIIISLGGSLVAPNEIDTAFLKVFKKSIMKNLNSKRFFIFVGGGKICRNYQKAMLEFGADNTERDVIGIDVSRLNARVVKQVFNEAAFLEVVTNPTKKVNTKKDVVVAAGWKPGWSTDYCAVTLAKNMGIKTIVNLTNIDYVYDKDPKKFKNAKAFKEINWRDFRKIVGNKWSPGLSMPFDPRASKDAEILKIKVVLINGHHLDRFENFLNNKPFMGTTIQ</sequence>
<protein>
    <recommendedName>
        <fullName evidence="5">Uridylate kinase</fullName>
        <ecNumber evidence="4">2.7.4.22</ecNumber>
    </recommendedName>
    <alternativeName>
        <fullName evidence="12">Uridine monophosphate kinase</fullName>
    </alternativeName>
</protein>
<keyword evidence="8" id="KW-0547">Nucleotide-binding</keyword>
<keyword evidence="10" id="KW-0067">ATP-binding</keyword>
<comment type="subcellular location">
    <subcellularLocation>
        <location evidence="1">Cytoplasm</location>
    </subcellularLocation>
</comment>
<feature type="domain" description="Aspartate/glutamate/uridylate kinase" evidence="14">
    <location>
        <begin position="6"/>
        <end position="203"/>
    </location>
</feature>
<evidence type="ECO:0000256" key="5">
    <source>
        <dbReference type="ARBA" id="ARBA00016403"/>
    </source>
</evidence>
<comment type="pathway">
    <text evidence="2">Pyrimidine metabolism; CTP biosynthesis via de novo pathway; UDP from UMP (UMPK route): step 1/1.</text>
</comment>
<dbReference type="PANTHER" id="PTHR42833:SF4">
    <property type="entry name" value="URIDYLATE KINASE PUMPKIN, CHLOROPLASTIC"/>
    <property type="match status" value="1"/>
</dbReference>
<dbReference type="GO" id="GO:0033862">
    <property type="term" value="F:UMP kinase activity"/>
    <property type="evidence" value="ECO:0007669"/>
    <property type="project" value="UniProtKB-EC"/>
</dbReference>
<dbReference type="PIRSF" id="PIRSF005650">
    <property type="entry name" value="Uridylate_kin"/>
    <property type="match status" value="1"/>
</dbReference>
<evidence type="ECO:0000313" key="16">
    <source>
        <dbReference type="Proteomes" id="UP000179214"/>
    </source>
</evidence>
<dbReference type="InterPro" id="IPR011817">
    <property type="entry name" value="Uridylate_kinase"/>
</dbReference>
<keyword evidence="7" id="KW-0808">Transferase</keyword>
<gene>
    <name evidence="15" type="ORF">A3F47_00155</name>
</gene>
<dbReference type="InterPro" id="IPR011818">
    <property type="entry name" value="Uridylate_kinase_arch/spir"/>
</dbReference>
<dbReference type="NCBIfam" id="TIGR02076">
    <property type="entry name" value="pyrH_arch"/>
    <property type="match status" value="1"/>
</dbReference>
<evidence type="ECO:0000256" key="10">
    <source>
        <dbReference type="ARBA" id="ARBA00022840"/>
    </source>
</evidence>
<accession>A0A1G2I7R6</accession>
<evidence type="ECO:0000256" key="3">
    <source>
        <dbReference type="ARBA" id="ARBA00007614"/>
    </source>
</evidence>
<keyword evidence="11" id="KW-0665">Pyrimidine biosynthesis</keyword>
<evidence type="ECO:0000256" key="11">
    <source>
        <dbReference type="ARBA" id="ARBA00022975"/>
    </source>
</evidence>
<dbReference type="Gene3D" id="3.40.1160.10">
    <property type="entry name" value="Acetylglutamate kinase-like"/>
    <property type="match status" value="1"/>
</dbReference>
<evidence type="ECO:0000256" key="1">
    <source>
        <dbReference type="ARBA" id="ARBA00004496"/>
    </source>
</evidence>
<dbReference type="EC" id="2.7.4.22" evidence="4"/>
<dbReference type="UniPathway" id="UPA00159">
    <property type="reaction ID" value="UER00275"/>
</dbReference>
<evidence type="ECO:0000256" key="9">
    <source>
        <dbReference type="ARBA" id="ARBA00022777"/>
    </source>
</evidence>
<proteinExistence type="inferred from homology"/>
<dbReference type="GO" id="GO:0005524">
    <property type="term" value="F:ATP binding"/>
    <property type="evidence" value="ECO:0007669"/>
    <property type="project" value="UniProtKB-KW"/>
</dbReference>
<dbReference type="SUPFAM" id="SSF53633">
    <property type="entry name" value="Carbamate kinase-like"/>
    <property type="match status" value="1"/>
</dbReference>
<evidence type="ECO:0000256" key="13">
    <source>
        <dbReference type="ARBA" id="ARBA00047767"/>
    </source>
</evidence>
<name>A0A1G2I7R6_9BACT</name>
<evidence type="ECO:0000256" key="8">
    <source>
        <dbReference type="ARBA" id="ARBA00022741"/>
    </source>
</evidence>
<keyword evidence="9" id="KW-0418">Kinase</keyword>
<keyword evidence="6" id="KW-0963">Cytoplasm</keyword>
<reference evidence="15 16" key="1">
    <citation type="journal article" date="2016" name="Nat. Commun.">
        <title>Thousands of microbial genomes shed light on interconnected biogeochemical processes in an aquifer system.</title>
        <authorList>
            <person name="Anantharaman K."/>
            <person name="Brown C.T."/>
            <person name="Hug L.A."/>
            <person name="Sharon I."/>
            <person name="Castelle C.J."/>
            <person name="Probst A.J."/>
            <person name="Thomas B.C."/>
            <person name="Singh A."/>
            <person name="Wilkins M.J."/>
            <person name="Karaoz U."/>
            <person name="Brodie E.L."/>
            <person name="Williams K.H."/>
            <person name="Hubbard S.S."/>
            <person name="Banfield J.F."/>
        </authorList>
    </citation>
    <scope>NUCLEOTIDE SEQUENCE [LARGE SCALE GENOMIC DNA]</scope>
</reference>
<comment type="caution">
    <text evidence="15">The sequence shown here is derived from an EMBL/GenBank/DDBJ whole genome shotgun (WGS) entry which is preliminary data.</text>
</comment>
<dbReference type="InterPro" id="IPR036393">
    <property type="entry name" value="AceGlu_kinase-like_sf"/>
</dbReference>
<evidence type="ECO:0000259" key="14">
    <source>
        <dbReference type="Pfam" id="PF00696"/>
    </source>
</evidence>
<dbReference type="Proteomes" id="UP000179214">
    <property type="component" value="Unassembled WGS sequence"/>
</dbReference>
<evidence type="ECO:0000256" key="2">
    <source>
        <dbReference type="ARBA" id="ARBA00004791"/>
    </source>
</evidence>
<dbReference type="PANTHER" id="PTHR42833">
    <property type="entry name" value="URIDYLATE KINASE"/>
    <property type="match status" value="1"/>
</dbReference>
<comment type="catalytic activity">
    <reaction evidence="13">
        <text>UMP + ATP = UDP + ADP</text>
        <dbReference type="Rhea" id="RHEA:24400"/>
        <dbReference type="ChEBI" id="CHEBI:30616"/>
        <dbReference type="ChEBI" id="CHEBI:57865"/>
        <dbReference type="ChEBI" id="CHEBI:58223"/>
        <dbReference type="ChEBI" id="CHEBI:456216"/>
        <dbReference type="EC" id="2.7.4.22"/>
    </reaction>
</comment>
<dbReference type="GO" id="GO:0005737">
    <property type="term" value="C:cytoplasm"/>
    <property type="evidence" value="ECO:0007669"/>
    <property type="project" value="UniProtKB-SubCell"/>
</dbReference>
<dbReference type="InterPro" id="IPR001048">
    <property type="entry name" value="Asp/Glu/Uridylate_kinase"/>
</dbReference>
<dbReference type="AlphaFoldDB" id="A0A1G2I7R6"/>
<organism evidence="15 16">
    <name type="scientific">Candidatus Staskawiczbacteria bacterium RIFCSPHIGHO2_12_FULL_38_11</name>
    <dbReference type="NCBI Taxonomy" id="1802209"/>
    <lineage>
        <taxon>Bacteria</taxon>
        <taxon>Candidatus Staskawicziibacteriota</taxon>
    </lineage>
</organism>
<dbReference type="GO" id="GO:0044210">
    <property type="term" value="P:'de novo' CTP biosynthetic process"/>
    <property type="evidence" value="ECO:0007669"/>
    <property type="project" value="UniProtKB-UniPathway"/>
</dbReference>
<comment type="similarity">
    <text evidence="3">Belongs to the UMP kinase family.</text>
</comment>
<evidence type="ECO:0000256" key="7">
    <source>
        <dbReference type="ARBA" id="ARBA00022679"/>
    </source>
</evidence>
<dbReference type="GO" id="GO:0006225">
    <property type="term" value="P:UDP biosynthetic process"/>
    <property type="evidence" value="ECO:0007669"/>
    <property type="project" value="TreeGrafter"/>
</dbReference>